<comment type="caution">
    <text evidence="8">The sequence shown here is derived from an EMBL/GenBank/DDBJ whole genome shotgun (WGS) entry which is preliminary data.</text>
</comment>
<comment type="similarity">
    <text evidence="6">Belongs to the class-I aminoacyl-tRNA synthetase family.</text>
</comment>
<dbReference type="SUPFAM" id="SSF52374">
    <property type="entry name" value="Nucleotidylyl transferase"/>
    <property type="match status" value="1"/>
</dbReference>
<keyword evidence="1 6" id="KW-0436">Ligase</keyword>
<protein>
    <recommendedName>
        <fullName evidence="7">Methionyl/Leucyl tRNA synthetase domain-containing protein</fullName>
    </recommendedName>
</protein>
<evidence type="ECO:0000313" key="9">
    <source>
        <dbReference type="Proteomes" id="UP001217089"/>
    </source>
</evidence>
<evidence type="ECO:0000256" key="4">
    <source>
        <dbReference type="ARBA" id="ARBA00022917"/>
    </source>
</evidence>
<dbReference type="Gene3D" id="3.40.50.620">
    <property type="entry name" value="HUPs"/>
    <property type="match status" value="2"/>
</dbReference>
<keyword evidence="4 6" id="KW-0648">Protein biosynthesis</keyword>
<keyword evidence="5 6" id="KW-0030">Aminoacyl-tRNA synthetase</keyword>
<keyword evidence="9" id="KW-1185">Reference proteome</keyword>
<keyword evidence="2 6" id="KW-0547">Nucleotide-binding</keyword>
<accession>A0ABQ9F292</accession>
<dbReference type="EMBL" id="JARBDR010000640">
    <property type="protein sequence ID" value="KAJ8310666.1"/>
    <property type="molecule type" value="Genomic_DNA"/>
</dbReference>
<proteinExistence type="inferred from homology"/>
<evidence type="ECO:0000259" key="7">
    <source>
        <dbReference type="Pfam" id="PF09334"/>
    </source>
</evidence>
<reference evidence="8 9" key="1">
    <citation type="submission" date="2022-12" db="EMBL/GenBank/DDBJ databases">
        <title>Chromosome-level genome of Tegillarca granosa.</title>
        <authorList>
            <person name="Kim J."/>
        </authorList>
    </citation>
    <scope>NUCLEOTIDE SEQUENCE [LARGE SCALE GENOMIC DNA]</scope>
    <source>
        <strain evidence="8">Teg-2019</strain>
        <tissue evidence="8">Adductor muscle</tissue>
    </source>
</reference>
<gene>
    <name evidence="8" type="ORF">KUTeg_012531</name>
</gene>
<dbReference type="Proteomes" id="UP001217089">
    <property type="component" value="Unassembled WGS sequence"/>
</dbReference>
<evidence type="ECO:0000313" key="8">
    <source>
        <dbReference type="EMBL" id="KAJ8310666.1"/>
    </source>
</evidence>
<evidence type="ECO:0000256" key="1">
    <source>
        <dbReference type="ARBA" id="ARBA00022598"/>
    </source>
</evidence>
<dbReference type="Gene3D" id="2.170.220.10">
    <property type="match status" value="1"/>
</dbReference>
<dbReference type="PRINTS" id="PR01041">
    <property type="entry name" value="TRNASYNTHMET"/>
</dbReference>
<evidence type="ECO:0000256" key="3">
    <source>
        <dbReference type="ARBA" id="ARBA00022840"/>
    </source>
</evidence>
<dbReference type="InterPro" id="IPR023457">
    <property type="entry name" value="Met-tRNA_synth_2"/>
</dbReference>
<dbReference type="Pfam" id="PF09334">
    <property type="entry name" value="tRNA-synt_1g"/>
    <property type="match status" value="1"/>
</dbReference>
<keyword evidence="3 6" id="KW-0067">ATP-binding</keyword>
<name>A0ABQ9F292_TEGGR</name>
<evidence type="ECO:0000256" key="6">
    <source>
        <dbReference type="RuleBase" id="RU363039"/>
    </source>
</evidence>
<organism evidence="8 9">
    <name type="scientific">Tegillarca granosa</name>
    <name type="common">Malaysian cockle</name>
    <name type="synonym">Anadara granosa</name>
    <dbReference type="NCBI Taxonomy" id="220873"/>
    <lineage>
        <taxon>Eukaryota</taxon>
        <taxon>Metazoa</taxon>
        <taxon>Spiralia</taxon>
        <taxon>Lophotrochozoa</taxon>
        <taxon>Mollusca</taxon>
        <taxon>Bivalvia</taxon>
        <taxon>Autobranchia</taxon>
        <taxon>Pteriomorphia</taxon>
        <taxon>Arcoida</taxon>
        <taxon>Arcoidea</taxon>
        <taxon>Arcidae</taxon>
        <taxon>Tegillarca</taxon>
    </lineage>
</organism>
<evidence type="ECO:0000256" key="2">
    <source>
        <dbReference type="ARBA" id="ARBA00022741"/>
    </source>
</evidence>
<dbReference type="PANTHER" id="PTHR43326">
    <property type="entry name" value="METHIONYL-TRNA SYNTHETASE"/>
    <property type="match status" value="1"/>
</dbReference>
<sequence length="210" mass="24293">MSDVVARWHRLLGNEVIFTTGTDEHGLKIQQAAALVNTEPKIYCDQMSEKFRKLLESKGYIYKGSYEGWYCVSDETFLSERDIKTIEDSDGNQVKVSVDSEQPVVWTKEDNYMFKLSEFSNRLIEWYDTNIIYPDNYKQILCKHLEAVVDLSVSRQRSRLTWGIPVPGDETQTIYVWLDALVNYLTVVGYPDTLSHWPPDCHVVGKDIIP</sequence>
<dbReference type="InterPro" id="IPR014729">
    <property type="entry name" value="Rossmann-like_a/b/a_fold"/>
</dbReference>
<dbReference type="PANTHER" id="PTHR43326:SF1">
    <property type="entry name" value="METHIONINE--TRNA LIGASE, MITOCHONDRIAL"/>
    <property type="match status" value="1"/>
</dbReference>
<evidence type="ECO:0000256" key="5">
    <source>
        <dbReference type="ARBA" id="ARBA00023146"/>
    </source>
</evidence>
<feature type="domain" description="Methionyl/Leucyl tRNA synthetase" evidence="7">
    <location>
        <begin position="47"/>
        <end position="209"/>
    </location>
</feature>
<dbReference type="InterPro" id="IPR015413">
    <property type="entry name" value="Methionyl/Leucyl_tRNA_Synth"/>
</dbReference>
<dbReference type="InterPro" id="IPR033911">
    <property type="entry name" value="MetRS_core"/>
</dbReference>